<dbReference type="Proteomes" id="UP001189429">
    <property type="component" value="Unassembled WGS sequence"/>
</dbReference>
<feature type="non-terminal residue" evidence="1">
    <location>
        <position position="55"/>
    </location>
</feature>
<organism evidence="1 2">
    <name type="scientific">Prorocentrum cordatum</name>
    <dbReference type="NCBI Taxonomy" id="2364126"/>
    <lineage>
        <taxon>Eukaryota</taxon>
        <taxon>Sar</taxon>
        <taxon>Alveolata</taxon>
        <taxon>Dinophyceae</taxon>
        <taxon>Prorocentrales</taxon>
        <taxon>Prorocentraceae</taxon>
        <taxon>Prorocentrum</taxon>
    </lineage>
</organism>
<dbReference type="EMBL" id="CAUYUJ010004723">
    <property type="protein sequence ID" value="CAK0810699.1"/>
    <property type="molecule type" value="Genomic_DNA"/>
</dbReference>
<gene>
    <name evidence="1" type="ORF">PCOR1329_LOCUS15576</name>
</gene>
<proteinExistence type="predicted"/>
<protein>
    <submittedName>
        <fullName evidence="1">Uncharacterized protein</fullName>
    </submittedName>
</protein>
<keyword evidence="2" id="KW-1185">Reference proteome</keyword>
<name>A0ABN9QY55_9DINO</name>
<accession>A0ABN9QY55</accession>
<feature type="non-terminal residue" evidence="1">
    <location>
        <position position="1"/>
    </location>
</feature>
<evidence type="ECO:0000313" key="2">
    <source>
        <dbReference type="Proteomes" id="UP001189429"/>
    </source>
</evidence>
<sequence>VTCFWCDILADECFSVTQEDFLTEAEVIKYWQYVEIGDRSEISSFVSHEVFTLDK</sequence>
<evidence type="ECO:0000313" key="1">
    <source>
        <dbReference type="EMBL" id="CAK0810699.1"/>
    </source>
</evidence>
<comment type="caution">
    <text evidence="1">The sequence shown here is derived from an EMBL/GenBank/DDBJ whole genome shotgun (WGS) entry which is preliminary data.</text>
</comment>
<reference evidence="1" key="1">
    <citation type="submission" date="2023-10" db="EMBL/GenBank/DDBJ databases">
        <authorList>
            <person name="Chen Y."/>
            <person name="Shah S."/>
            <person name="Dougan E. K."/>
            <person name="Thang M."/>
            <person name="Chan C."/>
        </authorList>
    </citation>
    <scope>NUCLEOTIDE SEQUENCE [LARGE SCALE GENOMIC DNA]</scope>
</reference>